<dbReference type="EMBL" id="CP099428">
    <property type="protein sequence ID" value="USW58694.1"/>
    <property type="molecule type" value="Genomic_DNA"/>
</dbReference>
<keyword evidence="2" id="KW-1185">Reference proteome</keyword>
<protein>
    <submittedName>
        <fullName evidence="1">Uncharacterized protein</fullName>
    </submittedName>
</protein>
<accession>A0A9Q9EQF2</accession>
<dbReference type="AlphaFoldDB" id="A0A9Q9EQF2"/>
<evidence type="ECO:0000313" key="1">
    <source>
        <dbReference type="EMBL" id="USW58694.1"/>
    </source>
</evidence>
<proteinExistence type="predicted"/>
<sequence>MAPTSAPEVPLTAVQRVFGIVELVEKILHDVPTEEERYYRFTPRMDPAIQLFQLQRVNHAFKSAITGSIELRKKMETPIECYLGAEVFRLDDSEGGFRITREHLPHKVGIHELSHLFGERASRAIVGGDTKQSWTSIRVNAASGPCVQIRDSVEPGLQVAEFQSSRETTWGEVFQWQADPEHPARKQA</sequence>
<reference evidence="1" key="1">
    <citation type="submission" date="2022-06" db="EMBL/GenBank/DDBJ databases">
        <title>Complete genome sequences of two strains of the flax pathogen Septoria linicola.</title>
        <authorList>
            <person name="Lapalu N."/>
            <person name="Simon A."/>
            <person name="Demenou B."/>
            <person name="Paumier D."/>
            <person name="Guillot M.-P."/>
            <person name="Gout L."/>
            <person name="Valade R."/>
        </authorList>
    </citation>
    <scope>NUCLEOTIDE SEQUENCE</scope>
    <source>
        <strain evidence="1">SE15195</strain>
    </source>
</reference>
<organism evidence="1 2">
    <name type="scientific">Septoria linicola</name>
    <dbReference type="NCBI Taxonomy" id="215465"/>
    <lineage>
        <taxon>Eukaryota</taxon>
        <taxon>Fungi</taxon>
        <taxon>Dikarya</taxon>
        <taxon>Ascomycota</taxon>
        <taxon>Pezizomycotina</taxon>
        <taxon>Dothideomycetes</taxon>
        <taxon>Dothideomycetidae</taxon>
        <taxon>Mycosphaerellales</taxon>
        <taxon>Mycosphaerellaceae</taxon>
        <taxon>Septoria</taxon>
    </lineage>
</organism>
<name>A0A9Q9EQF2_9PEZI</name>
<gene>
    <name evidence="1" type="ORF">Slin15195_G120130</name>
</gene>
<dbReference type="Proteomes" id="UP001056384">
    <property type="component" value="Chromosome 11"/>
</dbReference>
<dbReference type="OrthoDB" id="3650500at2759"/>
<evidence type="ECO:0000313" key="2">
    <source>
        <dbReference type="Proteomes" id="UP001056384"/>
    </source>
</evidence>